<evidence type="ECO:0000313" key="2">
    <source>
        <dbReference type="Proteomes" id="UP001283361"/>
    </source>
</evidence>
<organism evidence="1 2">
    <name type="scientific">Elysia crispata</name>
    <name type="common">lettuce slug</name>
    <dbReference type="NCBI Taxonomy" id="231223"/>
    <lineage>
        <taxon>Eukaryota</taxon>
        <taxon>Metazoa</taxon>
        <taxon>Spiralia</taxon>
        <taxon>Lophotrochozoa</taxon>
        <taxon>Mollusca</taxon>
        <taxon>Gastropoda</taxon>
        <taxon>Heterobranchia</taxon>
        <taxon>Euthyneura</taxon>
        <taxon>Panpulmonata</taxon>
        <taxon>Sacoglossa</taxon>
        <taxon>Placobranchoidea</taxon>
        <taxon>Plakobranchidae</taxon>
        <taxon>Elysia</taxon>
    </lineage>
</organism>
<evidence type="ECO:0000313" key="1">
    <source>
        <dbReference type="EMBL" id="KAK3752159.1"/>
    </source>
</evidence>
<comment type="caution">
    <text evidence="1">The sequence shown here is derived from an EMBL/GenBank/DDBJ whole genome shotgun (WGS) entry which is preliminary data.</text>
</comment>
<dbReference type="Proteomes" id="UP001283361">
    <property type="component" value="Unassembled WGS sequence"/>
</dbReference>
<protein>
    <submittedName>
        <fullName evidence="1">Uncharacterized protein</fullName>
    </submittedName>
</protein>
<dbReference type="EMBL" id="JAWDGP010005780">
    <property type="protein sequence ID" value="KAK3752159.1"/>
    <property type="molecule type" value="Genomic_DNA"/>
</dbReference>
<accession>A0AAE0YNM1</accession>
<sequence>MRPPHDSLIVAHPPPAGLVGVEEEGGTNPVHHDLLSQDLHSFLPFYALRSSSSFTFSSSFCLDSVEEWRLCACGDCGGVKTVCLWRLLRSGDCGLVETVEERRLYGSGDCGGEKTVYLWRLYRREDCVLVETV</sequence>
<gene>
    <name evidence="1" type="ORF">RRG08_059721</name>
</gene>
<dbReference type="AlphaFoldDB" id="A0AAE0YNM1"/>
<reference evidence="1" key="1">
    <citation type="journal article" date="2023" name="G3 (Bethesda)">
        <title>A reference genome for the long-term kleptoplast-retaining sea slug Elysia crispata morphotype clarki.</title>
        <authorList>
            <person name="Eastman K.E."/>
            <person name="Pendleton A.L."/>
            <person name="Shaikh M.A."/>
            <person name="Suttiyut T."/>
            <person name="Ogas R."/>
            <person name="Tomko P."/>
            <person name="Gavelis G."/>
            <person name="Widhalm J.R."/>
            <person name="Wisecaver J.H."/>
        </authorList>
    </citation>
    <scope>NUCLEOTIDE SEQUENCE</scope>
    <source>
        <strain evidence="1">ECLA1</strain>
    </source>
</reference>
<keyword evidence="2" id="KW-1185">Reference proteome</keyword>
<proteinExistence type="predicted"/>
<name>A0AAE0YNM1_9GAST</name>